<gene>
    <name evidence="3" type="ORF">CHIRRI_LOCUS4118</name>
</gene>
<dbReference type="EMBL" id="OU895877">
    <property type="protein sequence ID" value="CAG9801184.1"/>
    <property type="molecule type" value="Genomic_DNA"/>
</dbReference>
<dbReference type="Pfam" id="PF03981">
    <property type="entry name" value="Ubiq_cyt_C_chap"/>
    <property type="match status" value="1"/>
</dbReference>
<reference evidence="3" key="2">
    <citation type="submission" date="2022-10" db="EMBL/GenBank/DDBJ databases">
        <authorList>
            <consortium name="ENA_rothamsted_submissions"/>
            <consortium name="culmorum"/>
            <person name="King R."/>
        </authorList>
    </citation>
    <scope>NUCLEOTIDE SEQUENCE</scope>
</reference>
<dbReference type="Proteomes" id="UP001153620">
    <property type="component" value="Chromosome 1"/>
</dbReference>
<sequence length="247" mass="28374">MNILRPFVCRNLLRNTVKISLSANSALINITKDFYGNQRSFLPYSTAKMLSSMPSNDGILKKIVKKFVKQNTKSKLLSAGVLLYENIADGINYGEFFSEFGMKDAFNSWFLVTELHVWMLACRVMQEGSNNNEDGRFLRNCIVETMWSDVQTRSKKLGSDNPSFTRKQVTILSEQFQACLISYDEGLSFDDKALASALWRRFLEAECGDFVKLETLVRYVRRTAQMLDNLERDQLVSSPKIEWLPLK</sequence>
<proteinExistence type="inferred from homology"/>
<evidence type="ECO:0000259" key="2">
    <source>
        <dbReference type="Pfam" id="PF03981"/>
    </source>
</evidence>
<accession>A0A9N9RQ80</accession>
<evidence type="ECO:0000256" key="1">
    <source>
        <dbReference type="ARBA" id="ARBA00006407"/>
    </source>
</evidence>
<evidence type="ECO:0000313" key="3">
    <source>
        <dbReference type="EMBL" id="CAG9801184.1"/>
    </source>
</evidence>
<evidence type="ECO:0000313" key="4">
    <source>
        <dbReference type="Proteomes" id="UP001153620"/>
    </source>
</evidence>
<reference evidence="3" key="1">
    <citation type="submission" date="2022-01" db="EMBL/GenBank/DDBJ databases">
        <authorList>
            <person name="King R."/>
        </authorList>
    </citation>
    <scope>NUCLEOTIDE SEQUENCE</scope>
</reference>
<organism evidence="3 4">
    <name type="scientific">Chironomus riparius</name>
    <dbReference type="NCBI Taxonomy" id="315576"/>
    <lineage>
        <taxon>Eukaryota</taxon>
        <taxon>Metazoa</taxon>
        <taxon>Ecdysozoa</taxon>
        <taxon>Arthropoda</taxon>
        <taxon>Hexapoda</taxon>
        <taxon>Insecta</taxon>
        <taxon>Pterygota</taxon>
        <taxon>Neoptera</taxon>
        <taxon>Endopterygota</taxon>
        <taxon>Diptera</taxon>
        <taxon>Nematocera</taxon>
        <taxon>Chironomoidea</taxon>
        <taxon>Chironomidae</taxon>
        <taxon>Chironominae</taxon>
        <taxon>Chironomus</taxon>
    </lineage>
</organism>
<feature type="domain" description="Ubiquinol-cytochrome c chaperone" evidence="2">
    <location>
        <begin position="99"/>
        <end position="238"/>
    </location>
</feature>
<dbReference type="PANTHER" id="PTHR12184:SF1">
    <property type="entry name" value="UBIQUINOL-CYTOCHROME-C REDUCTASE COMPLEX ASSEMBLY FACTOR 1"/>
    <property type="match status" value="1"/>
</dbReference>
<dbReference type="GO" id="GO:0005739">
    <property type="term" value="C:mitochondrion"/>
    <property type="evidence" value="ECO:0007669"/>
    <property type="project" value="TreeGrafter"/>
</dbReference>
<keyword evidence="4" id="KW-1185">Reference proteome</keyword>
<dbReference type="AlphaFoldDB" id="A0A9N9RQ80"/>
<comment type="similarity">
    <text evidence="1">Belongs to the CBP3 family.</text>
</comment>
<name>A0A9N9RQ80_9DIPT</name>
<dbReference type="GO" id="GO:0034551">
    <property type="term" value="P:mitochondrial respiratory chain complex III assembly"/>
    <property type="evidence" value="ECO:0007669"/>
    <property type="project" value="TreeGrafter"/>
</dbReference>
<dbReference type="OrthoDB" id="4007at2759"/>
<dbReference type="InterPro" id="IPR021150">
    <property type="entry name" value="Ubiq_cyt_c_chap"/>
</dbReference>
<dbReference type="PANTHER" id="PTHR12184">
    <property type="entry name" value="UBIQUINOL-CYTOCHROME C REDUCTASE COMPLEX ASSEMBLY FACTOR 1 FAMILY MEMBER"/>
    <property type="match status" value="1"/>
</dbReference>
<dbReference type="InterPro" id="IPR007129">
    <property type="entry name" value="Ubiqinol_cyt_c_chaperone_CPB3"/>
</dbReference>
<protein>
    <recommendedName>
        <fullName evidence="2">Ubiquinol-cytochrome c chaperone domain-containing protein</fullName>
    </recommendedName>
</protein>